<dbReference type="Proteomes" id="UP000215188">
    <property type="component" value="Unassembled WGS sequence"/>
</dbReference>
<evidence type="ECO:0000256" key="1">
    <source>
        <dbReference type="SAM" id="SignalP"/>
    </source>
</evidence>
<feature type="domain" description="FlgO" evidence="2">
    <location>
        <begin position="55"/>
        <end position="180"/>
    </location>
</feature>
<evidence type="ECO:0000313" key="4">
    <source>
        <dbReference type="Proteomes" id="UP000215188"/>
    </source>
</evidence>
<organism evidence="3 4">
    <name type="scientific">Polynucleobacter cosmopolitanus</name>
    <dbReference type="NCBI Taxonomy" id="351345"/>
    <lineage>
        <taxon>Bacteria</taxon>
        <taxon>Pseudomonadati</taxon>
        <taxon>Pseudomonadota</taxon>
        <taxon>Betaproteobacteria</taxon>
        <taxon>Burkholderiales</taxon>
        <taxon>Burkholderiaceae</taxon>
        <taxon>Polynucleobacter</taxon>
    </lineage>
</organism>
<dbReference type="AlphaFoldDB" id="A0A229FVD5"/>
<dbReference type="EMBL" id="NJGG01000001">
    <property type="protein sequence ID" value="OXL15528.1"/>
    <property type="molecule type" value="Genomic_DNA"/>
</dbReference>
<dbReference type="RefSeq" id="WP_089514567.1">
    <property type="nucleotide sequence ID" value="NZ_NJGG01000001.1"/>
</dbReference>
<reference evidence="3 4" key="1">
    <citation type="submission" date="2017-06" db="EMBL/GenBank/DDBJ databases">
        <title>Reclassification of a Polynucleobacter cosmopolitanus strain isolated from tropical Lake Victoria as Polynucleobacter victoriensis comb. nov.</title>
        <authorList>
            <person name="Hahn M.W."/>
        </authorList>
    </citation>
    <scope>NUCLEOTIDE SEQUENCE [LARGE SCALE GENOMIC DNA]</scope>
    <source>
        <strain evidence="3 4">MWH-MoIso2</strain>
    </source>
</reference>
<feature type="chain" id="PRO_5012691878" description="FlgO domain-containing protein" evidence="1">
    <location>
        <begin position="30"/>
        <end position="201"/>
    </location>
</feature>
<proteinExistence type="predicted"/>
<sequence>MKMTFKTPIMSLALGVTLLGAMFSFPALAETIKTSTGATANVAPNKAFNDKMLSLAVQLEKNLDVNKRFSVYAVTTFVDLDKFASSNSVSRLMTEQLVHELQLKQWNIIDLRLSKTIAISDGGEFSLSRDARKLRSPQEVSGVVSGTFSVVGEDIFINVRVLDYTTGAILSSAQTHFDISSVAGHMLDRRTNLTRVNIVPN</sequence>
<keyword evidence="4" id="KW-1185">Reference proteome</keyword>
<keyword evidence="1" id="KW-0732">Signal</keyword>
<comment type="caution">
    <text evidence="3">The sequence shown here is derived from an EMBL/GenBank/DDBJ whole genome shotgun (WGS) entry which is preliminary data.</text>
</comment>
<dbReference type="OrthoDB" id="5296088at2"/>
<protein>
    <recommendedName>
        <fullName evidence="2">FlgO domain-containing protein</fullName>
    </recommendedName>
</protein>
<dbReference type="InterPro" id="IPR041215">
    <property type="entry name" value="FlgO_dom"/>
</dbReference>
<evidence type="ECO:0000259" key="2">
    <source>
        <dbReference type="Pfam" id="PF17680"/>
    </source>
</evidence>
<accession>A0A229FVD5</accession>
<dbReference type="Pfam" id="PF17680">
    <property type="entry name" value="FlgO"/>
    <property type="match status" value="1"/>
</dbReference>
<evidence type="ECO:0000313" key="3">
    <source>
        <dbReference type="EMBL" id="OXL15528.1"/>
    </source>
</evidence>
<gene>
    <name evidence="3" type="ORF">AOC33_00040</name>
</gene>
<feature type="signal peptide" evidence="1">
    <location>
        <begin position="1"/>
        <end position="29"/>
    </location>
</feature>
<name>A0A229FVD5_9BURK</name>